<evidence type="ECO:0000313" key="3">
    <source>
        <dbReference type="Proteomes" id="UP000789901"/>
    </source>
</evidence>
<dbReference type="EMBL" id="CAJVQB010028561">
    <property type="protein sequence ID" value="CAG8812639.1"/>
    <property type="molecule type" value="Genomic_DNA"/>
</dbReference>
<sequence>FHEESLTILEQKIMTENSDNQSDSNRSLSSDDNNKRNDSNIPLLKNLK</sequence>
<keyword evidence="3" id="KW-1185">Reference proteome</keyword>
<evidence type="ECO:0000313" key="2">
    <source>
        <dbReference type="EMBL" id="CAG8812639.1"/>
    </source>
</evidence>
<evidence type="ECO:0000256" key="1">
    <source>
        <dbReference type="SAM" id="MobiDB-lite"/>
    </source>
</evidence>
<organism evidence="2 3">
    <name type="scientific">Gigaspora margarita</name>
    <dbReference type="NCBI Taxonomy" id="4874"/>
    <lineage>
        <taxon>Eukaryota</taxon>
        <taxon>Fungi</taxon>
        <taxon>Fungi incertae sedis</taxon>
        <taxon>Mucoromycota</taxon>
        <taxon>Glomeromycotina</taxon>
        <taxon>Glomeromycetes</taxon>
        <taxon>Diversisporales</taxon>
        <taxon>Gigasporaceae</taxon>
        <taxon>Gigaspora</taxon>
    </lineage>
</organism>
<protein>
    <submittedName>
        <fullName evidence="2">4254_t:CDS:1</fullName>
    </submittedName>
</protein>
<proteinExistence type="predicted"/>
<accession>A0ABN7W1X1</accession>
<gene>
    <name evidence="2" type="ORF">GMARGA_LOCUS25612</name>
</gene>
<comment type="caution">
    <text evidence="2">The sequence shown here is derived from an EMBL/GenBank/DDBJ whole genome shotgun (WGS) entry which is preliminary data.</text>
</comment>
<name>A0ABN7W1X1_GIGMA</name>
<dbReference type="Proteomes" id="UP000789901">
    <property type="component" value="Unassembled WGS sequence"/>
</dbReference>
<reference evidence="2 3" key="1">
    <citation type="submission" date="2021-06" db="EMBL/GenBank/DDBJ databases">
        <authorList>
            <person name="Kallberg Y."/>
            <person name="Tangrot J."/>
            <person name="Rosling A."/>
        </authorList>
    </citation>
    <scope>NUCLEOTIDE SEQUENCE [LARGE SCALE GENOMIC DNA]</scope>
    <source>
        <strain evidence="2 3">120-4 pot B 10/14</strain>
    </source>
</reference>
<feature type="compositionally biased region" description="Low complexity" evidence="1">
    <location>
        <begin position="17"/>
        <end position="31"/>
    </location>
</feature>
<feature type="region of interest" description="Disordered" evidence="1">
    <location>
        <begin position="13"/>
        <end position="48"/>
    </location>
</feature>
<feature type="non-terminal residue" evidence="2">
    <location>
        <position position="1"/>
    </location>
</feature>